<dbReference type="EMBL" id="BAABIQ010000042">
    <property type="protein sequence ID" value="GAA4802352.1"/>
    <property type="molecule type" value="Genomic_DNA"/>
</dbReference>
<gene>
    <name evidence="2" type="ORF">GCM10023231_34140</name>
</gene>
<dbReference type="Proteomes" id="UP001501411">
    <property type="component" value="Unassembled WGS sequence"/>
</dbReference>
<reference evidence="3" key="1">
    <citation type="journal article" date="2019" name="Int. J. Syst. Evol. Microbiol.">
        <title>The Global Catalogue of Microorganisms (GCM) 10K type strain sequencing project: providing services to taxonomists for standard genome sequencing and annotation.</title>
        <authorList>
            <consortium name="The Broad Institute Genomics Platform"/>
            <consortium name="The Broad Institute Genome Sequencing Center for Infectious Disease"/>
            <person name="Wu L."/>
            <person name="Ma J."/>
        </authorList>
    </citation>
    <scope>NUCLEOTIDE SEQUENCE [LARGE SCALE GENOMIC DNA]</scope>
    <source>
        <strain evidence="3">JCM 18200</strain>
    </source>
</reference>
<dbReference type="PANTHER" id="PTHR43682:SF1">
    <property type="entry name" value="LACTATE UTILIZATION PROTEIN C"/>
    <property type="match status" value="1"/>
</dbReference>
<dbReference type="InterPro" id="IPR003741">
    <property type="entry name" value="LUD_dom"/>
</dbReference>
<protein>
    <submittedName>
        <fullName evidence="2">LUD domain-containing protein</fullName>
    </submittedName>
</protein>
<comment type="caution">
    <text evidence="2">The sequence shown here is derived from an EMBL/GenBank/DDBJ whole genome shotgun (WGS) entry which is preliminary data.</text>
</comment>
<evidence type="ECO:0000313" key="2">
    <source>
        <dbReference type="EMBL" id="GAA4802352.1"/>
    </source>
</evidence>
<dbReference type="Pfam" id="PF02589">
    <property type="entry name" value="LUD_dom"/>
    <property type="match status" value="1"/>
</dbReference>
<proteinExistence type="predicted"/>
<evidence type="ECO:0000313" key="3">
    <source>
        <dbReference type="Proteomes" id="UP001501411"/>
    </source>
</evidence>
<organism evidence="2 3">
    <name type="scientific">Olivibacter ginsenosidimutans</name>
    <dbReference type="NCBI Taxonomy" id="1176537"/>
    <lineage>
        <taxon>Bacteria</taxon>
        <taxon>Pseudomonadati</taxon>
        <taxon>Bacteroidota</taxon>
        <taxon>Sphingobacteriia</taxon>
        <taxon>Sphingobacteriales</taxon>
        <taxon>Sphingobacteriaceae</taxon>
        <taxon>Olivibacter</taxon>
    </lineage>
</organism>
<dbReference type="PANTHER" id="PTHR43682">
    <property type="entry name" value="LACTATE UTILIZATION PROTEIN C"/>
    <property type="match status" value="1"/>
</dbReference>
<keyword evidence="3" id="KW-1185">Reference proteome</keyword>
<dbReference type="InterPro" id="IPR024185">
    <property type="entry name" value="FTHF_cligase-like_sf"/>
</dbReference>
<accession>A0ABP9BYE9</accession>
<dbReference type="RefSeq" id="WP_345233584.1">
    <property type="nucleotide sequence ID" value="NZ_BAABIQ010000042.1"/>
</dbReference>
<name>A0ABP9BYE9_9SPHI</name>
<feature type="domain" description="LUD" evidence="1">
    <location>
        <begin position="109"/>
        <end position="203"/>
    </location>
</feature>
<evidence type="ECO:0000259" key="1">
    <source>
        <dbReference type="Pfam" id="PF02589"/>
    </source>
</evidence>
<sequence>MTSKEKILQAVKAAQPEATALPPAIDQPIIYDDPAAKFMETATTGGSAALEATDRKAVREHIVDVYLPELRKKWQLENTLRIVSTLAEMEGLAEQLLPSEPLDPHSYQNVAVAILYADFGVAENSALWVPEQTIRVLPFICQHLILLVNRNDILSNMHQAYARMGLGDDPFGAFIAGPSKTADIEQSLVLGAHGPRSLGVYLVMD</sequence>
<dbReference type="SUPFAM" id="SSF100950">
    <property type="entry name" value="NagB/RpiA/CoA transferase-like"/>
    <property type="match status" value="1"/>
</dbReference>
<dbReference type="Gene3D" id="3.40.50.10420">
    <property type="entry name" value="NagB/RpiA/CoA transferase-like"/>
    <property type="match status" value="1"/>
</dbReference>
<dbReference type="InterPro" id="IPR037171">
    <property type="entry name" value="NagB/RpiA_transferase-like"/>
</dbReference>